<evidence type="ECO:0000313" key="1">
    <source>
        <dbReference type="EMBL" id="RZF42709.1"/>
    </source>
</evidence>
<accession>A0A482XAK1</accession>
<gene>
    <name evidence="1" type="ORF">LSTR_LSTR001504</name>
</gene>
<dbReference type="Proteomes" id="UP000291343">
    <property type="component" value="Unassembled WGS sequence"/>
</dbReference>
<dbReference type="InParanoid" id="A0A482XAK1"/>
<keyword evidence="2" id="KW-1185">Reference proteome</keyword>
<organism evidence="1 2">
    <name type="scientific">Laodelphax striatellus</name>
    <name type="common">Small brown planthopper</name>
    <name type="synonym">Delphax striatella</name>
    <dbReference type="NCBI Taxonomy" id="195883"/>
    <lineage>
        <taxon>Eukaryota</taxon>
        <taxon>Metazoa</taxon>
        <taxon>Ecdysozoa</taxon>
        <taxon>Arthropoda</taxon>
        <taxon>Hexapoda</taxon>
        <taxon>Insecta</taxon>
        <taxon>Pterygota</taxon>
        <taxon>Neoptera</taxon>
        <taxon>Paraneoptera</taxon>
        <taxon>Hemiptera</taxon>
        <taxon>Auchenorrhyncha</taxon>
        <taxon>Fulgoroidea</taxon>
        <taxon>Delphacidae</taxon>
        <taxon>Criomorphinae</taxon>
        <taxon>Laodelphax</taxon>
    </lineage>
</organism>
<protein>
    <submittedName>
        <fullName evidence="1">Uncharacterized protein</fullName>
    </submittedName>
</protein>
<dbReference type="OrthoDB" id="6644521at2759"/>
<evidence type="ECO:0000313" key="2">
    <source>
        <dbReference type="Proteomes" id="UP000291343"/>
    </source>
</evidence>
<sequence>MIELRNLLEKADAENSKIYKDILKSVCMDVSGKSIDEVKRRKVNIFDNEMKKFLIRTNTLYRMGYSLEEGGKYVEFIEGENTFKTTEKYILVTRDTELRPVIGPEQQRAVAIH</sequence>
<dbReference type="AlphaFoldDB" id="A0A482XAK1"/>
<reference evidence="1 2" key="1">
    <citation type="journal article" date="2017" name="Gigascience">
        <title>Genome sequence of the small brown planthopper, Laodelphax striatellus.</title>
        <authorList>
            <person name="Zhu J."/>
            <person name="Jiang F."/>
            <person name="Wang X."/>
            <person name="Yang P."/>
            <person name="Bao Y."/>
            <person name="Zhao W."/>
            <person name="Wang W."/>
            <person name="Lu H."/>
            <person name="Wang Q."/>
            <person name="Cui N."/>
            <person name="Li J."/>
            <person name="Chen X."/>
            <person name="Luo L."/>
            <person name="Yu J."/>
            <person name="Kang L."/>
            <person name="Cui F."/>
        </authorList>
    </citation>
    <scope>NUCLEOTIDE SEQUENCE [LARGE SCALE GENOMIC DNA]</scope>
    <source>
        <strain evidence="1">Lst14</strain>
    </source>
</reference>
<proteinExistence type="predicted"/>
<name>A0A482XAK1_LAOST</name>
<dbReference type="EMBL" id="QKKF02014716">
    <property type="protein sequence ID" value="RZF42709.1"/>
    <property type="molecule type" value="Genomic_DNA"/>
</dbReference>
<comment type="caution">
    <text evidence="1">The sequence shown here is derived from an EMBL/GenBank/DDBJ whole genome shotgun (WGS) entry which is preliminary data.</text>
</comment>